<keyword evidence="1" id="KW-1133">Transmembrane helix</keyword>
<keyword evidence="1" id="KW-0472">Membrane</keyword>
<proteinExistence type="predicted"/>
<evidence type="ECO:0000256" key="1">
    <source>
        <dbReference type="SAM" id="Phobius"/>
    </source>
</evidence>
<dbReference type="HOGENOM" id="CLU_3107539_0_0_1"/>
<gene>
    <name evidence="2" type="ORF">GLOINDRAFT_24123</name>
</gene>
<evidence type="ECO:0000313" key="2">
    <source>
        <dbReference type="EMBL" id="ESA15194.1"/>
    </source>
</evidence>
<feature type="transmembrane region" description="Helical" evidence="1">
    <location>
        <begin position="12"/>
        <end position="30"/>
    </location>
</feature>
<organism evidence="2">
    <name type="scientific">Rhizophagus irregularis (strain DAOM 181602 / DAOM 197198 / MUCL 43194)</name>
    <name type="common">Arbuscular mycorrhizal fungus</name>
    <name type="synonym">Glomus intraradices</name>
    <dbReference type="NCBI Taxonomy" id="747089"/>
    <lineage>
        <taxon>Eukaryota</taxon>
        <taxon>Fungi</taxon>
        <taxon>Fungi incertae sedis</taxon>
        <taxon>Mucoromycota</taxon>
        <taxon>Glomeromycotina</taxon>
        <taxon>Glomeromycetes</taxon>
        <taxon>Glomerales</taxon>
        <taxon>Glomeraceae</taxon>
        <taxon>Rhizophagus</taxon>
    </lineage>
</organism>
<protein>
    <submittedName>
        <fullName evidence="2">Uncharacterized protein</fullName>
    </submittedName>
</protein>
<dbReference type="AlphaFoldDB" id="U9U479"/>
<accession>U9U479</accession>
<keyword evidence="1" id="KW-0812">Transmembrane</keyword>
<name>U9U479_RHIID</name>
<reference evidence="2" key="1">
    <citation type="submission" date="2013-07" db="EMBL/GenBank/DDBJ databases">
        <title>The genome of an arbuscular mycorrhizal fungus provides insights into the evolution of the oldest plant symbiosis.</title>
        <authorList>
            <consortium name="DOE Joint Genome Institute"/>
            <person name="Tisserant E."/>
            <person name="Malbreil M."/>
            <person name="Kuo A."/>
            <person name="Kohler A."/>
            <person name="Symeonidi A."/>
            <person name="Balestrini R."/>
            <person name="Charron P."/>
            <person name="Duensing N."/>
            <person name="Frei-dit-Frey N."/>
            <person name="Gianinazzi-Pearson V."/>
            <person name="Gilbert B."/>
            <person name="Handa Y."/>
            <person name="Hijri M."/>
            <person name="Kaul R."/>
            <person name="Kawaguchi M."/>
            <person name="Krajinski F."/>
            <person name="Lammers P."/>
            <person name="Lapierre D."/>
            <person name="Masclaux F.G."/>
            <person name="Murat C."/>
            <person name="Morin E."/>
            <person name="Ndikumana S."/>
            <person name="Pagni M."/>
            <person name="Petitpierre D."/>
            <person name="Requena N."/>
            <person name="Rosikiewicz P."/>
            <person name="Riley R."/>
            <person name="Saito K."/>
            <person name="San Clemente H."/>
            <person name="Shapiro H."/>
            <person name="van Tuinen D."/>
            <person name="Becard G."/>
            <person name="Bonfante P."/>
            <person name="Paszkowski U."/>
            <person name="Shachar-Hill Y."/>
            <person name="Young J.P."/>
            <person name="Sanders I.R."/>
            <person name="Henrissat B."/>
            <person name="Rensing S.A."/>
            <person name="Grigoriev I.V."/>
            <person name="Corradi N."/>
            <person name="Roux C."/>
            <person name="Martin F."/>
        </authorList>
    </citation>
    <scope>NUCLEOTIDE SEQUENCE</scope>
    <source>
        <strain evidence="2">DAOM 197198</strain>
    </source>
</reference>
<dbReference type="EMBL" id="KI282189">
    <property type="protein sequence ID" value="ESA15194.1"/>
    <property type="molecule type" value="Genomic_DNA"/>
</dbReference>
<sequence length="51" mass="5965">MMIESELVHLPLPQLLIHLQIMILIGLGVLRTNTYKEHGEFWDNHLAPLYL</sequence>